<reference evidence="2" key="1">
    <citation type="submission" date="2018-06" db="EMBL/GenBank/DDBJ databases">
        <authorList>
            <person name="Zhirakovskaya E."/>
        </authorList>
    </citation>
    <scope>NUCLEOTIDE SEQUENCE</scope>
</reference>
<keyword evidence="1" id="KW-0812">Transmembrane</keyword>
<accession>A0A3B0X4H4</accession>
<protein>
    <submittedName>
        <fullName evidence="2">Uncharacterized protein</fullName>
    </submittedName>
</protein>
<evidence type="ECO:0000313" key="2">
    <source>
        <dbReference type="EMBL" id="VAW56479.1"/>
    </source>
</evidence>
<dbReference type="EMBL" id="UOFF01000236">
    <property type="protein sequence ID" value="VAW56479.1"/>
    <property type="molecule type" value="Genomic_DNA"/>
</dbReference>
<name>A0A3B0X4H4_9ZZZZ</name>
<feature type="transmembrane region" description="Helical" evidence="1">
    <location>
        <begin position="7"/>
        <end position="26"/>
    </location>
</feature>
<gene>
    <name evidence="2" type="ORF">MNBD_GAMMA07-599</name>
</gene>
<organism evidence="2">
    <name type="scientific">hydrothermal vent metagenome</name>
    <dbReference type="NCBI Taxonomy" id="652676"/>
    <lineage>
        <taxon>unclassified sequences</taxon>
        <taxon>metagenomes</taxon>
        <taxon>ecological metagenomes</taxon>
    </lineage>
</organism>
<keyword evidence="1" id="KW-0472">Membrane</keyword>
<evidence type="ECO:0000256" key="1">
    <source>
        <dbReference type="SAM" id="Phobius"/>
    </source>
</evidence>
<dbReference type="AlphaFoldDB" id="A0A3B0X4H4"/>
<keyword evidence="1" id="KW-1133">Transmembrane helix</keyword>
<feature type="transmembrane region" description="Helical" evidence="1">
    <location>
        <begin position="63"/>
        <end position="81"/>
    </location>
</feature>
<sequence length="89" mass="10566">MEKSLKIVAWIIVWVVFTIGFVEYLPQDGHNILSVLMSPILLPFDLFSAVFYRPKLSIDSFHVEMLFGFIFWVVVFLLFYFPRNRNNTM</sequence>
<proteinExistence type="predicted"/>